<keyword evidence="2" id="KW-0732">Signal</keyword>
<sequence length="131" mass="14645">MNQKKHLITIAGLLILSSAILSGCNANPKVADLENKIEELEKKNDKLNEQVVDLTEDDIDIDFETDYEEVDGVTSATTGASEHYSEEKKKIVDQIIALKKQLKGSLTKTERLEIINQIKALSKQIGEVYQD</sequence>
<evidence type="ECO:0000256" key="2">
    <source>
        <dbReference type="SAM" id="SignalP"/>
    </source>
</evidence>
<reference evidence="3 4" key="1">
    <citation type="submission" date="2016-10" db="EMBL/GenBank/DDBJ databases">
        <authorList>
            <person name="de Groot N.N."/>
        </authorList>
    </citation>
    <scope>NUCLEOTIDE SEQUENCE [LARGE SCALE GENOMIC DNA]</scope>
    <source>
        <strain evidence="3 4">DSM 13760</strain>
    </source>
</reference>
<feature type="coiled-coil region" evidence="1">
    <location>
        <begin position="30"/>
        <end position="57"/>
    </location>
</feature>
<evidence type="ECO:0008006" key="5">
    <source>
        <dbReference type="Google" id="ProtNLM"/>
    </source>
</evidence>
<keyword evidence="1" id="KW-0175">Coiled coil</keyword>
<feature type="signal peptide" evidence="2">
    <location>
        <begin position="1"/>
        <end position="26"/>
    </location>
</feature>
<dbReference type="EMBL" id="FOHA01000002">
    <property type="protein sequence ID" value="SER60016.1"/>
    <property type="molecule type" value="Genomic_DNA"/>
</dbReference>
<dbReference type="Proteomes" id="UP000198948">
    <property type="component" value="Unassembled WGS sequence"/>
</dbReference>
<keyword evidence="4" id="KW-1185">Reference proteome</keyword>
<dbReference type="PROSITE" id="PS51257">
    <property type="entry name" value="PROKAR_LIPOPROTEIN"/>
    <property type="match status" value="1"/>
</dbReference>
<dbReference type="RefSeq" id="WP_092649872.1">
    <property type="nucleotide sequence ID" value="NZ_FOHA01000002.1"/>
</dbReference>
<evidence type="ECO:0000313" key="4">
    <source>
        <dbReference type="Proteomes" id="UP000198948"/>
    </source>
</evidence>
<evidence type="ECO:0000256" key="1">
    <source>
        <dbReference type="SAM" id="Coils"/>
    </source>
</evidence>
<feature type="chain" id="PRO_5038748306" description="Lipoprotein" evidence="2">
    <location>
        <begin position="27"/>
        <end position="131"/>
    </location>
</feature>
<proteinExistence type="predicted"/>
<dbReference type="AlphaFoldDB" id="A0A1H9QHM2"/>
<protein>
    <recommendedName>
        <fullName evidence="5">Lipoprotein</fullName>
    </recommendedName>
</protein>
<gene>
    <name evidence="3" type="ORF">SAMN04488559_10287</name>
</gene>
<name>A0A1H9QHM2_9LACT</name>
<dbReference type="STRING" id="142588.SAMN04488559_10287"/>
<organism evidence="3 4">
    <name type="scientific">Isobaculum melis</name>
    <dbReference type="NCBI Taxonomy" id="142588"/>
    <lineage>
        <taxon>Bacteria</taxon>
        <taxon>Bacillati</taxon>
        <taxon>Bacillota</taxon>
        <taxon>Bacilli</taxon>
        <taxon>Lactobacillales</taxon>
        <taxon>Carnobacteriaceae</taxon>
        <taxon>Isobaculum</taxon>
    </lineage>
</organism>
<evidence type="ECO:0000313" key="3">
    <source>
        <dbReference type="EMBL" id="SER60016.1"/>
    </source>
</evidence>
<accession>A0A1H9QHM2</accession>